<evidence type="ECO:0000256" key="3">
    <source>
        <dbReference type="ARBA" id="ARBA00023163"/>
    </source>
</evidence>
<feature type="domain" description="HTH lacI-type" evidence="5">
    <location>
        <begin position="15"/>
        <end position="69"/>
    </location>
</feature>
<keyword evidence="2" id="KW-0238">DNA-binding</keyword>
<dbReference type="PANTHER" id="PTHR30146">
    <property type="entry name" value="LACI-RELATED TRANSCRIPTIONAL REPRESSOR"/>
    <property type="match status" value="1"/>
</dbReference>
<evidence type="ECO:0000256" key="1">
    <source>
        <dbReference type="ARBA" id="ARBA00023015"/>
    </source>
</evidence>
<dbReference type="Pfam" id="PF13377">
    <property type="entry name" value="Peripla_BP_3"/>
    <property type="match status" value="1"/>
</dbReference>
<dbReference type="SUPFAM" id="SSF47413">
    <property type="entry name" value="lambda repressor-like DNA-binding domains"/>
    <property type="match status" value="1"/>
</dbReference>
<comment type="caution">
    <text evidence="6">The sequence shown here is derived from an EMBL/GenBank/DDBJ whole genome shotgun (WGS) entry which is preliminary data.</text>
</comment>
<feature type="region of interest" description="Disordered" evidence="4">
    <location>
        <begin position="332"/>
        <end position="352"/>
    </location>
</feature>
<dbReference type="CDD" id="cd06267">
    <property type="entry name" value="PBP1_LacI_sugar_binding-like"/>
    <property type="match status" value="1"/>
</dbReference>
<dbReference type="EMBL" id="BMTP01000009">
    <property type="protein sequence ID" value="GGU46725.1"/>
    <property type="molecule type" value="Genomic_DNA"/>
</dbReference>
<dbReference type="Gene3D" id="1.10.260.40">
    <property type="entry name" value="lambda repressor-like DNA-binding domains"/>
    <property type="match status" value="1"/>
</dbReference>
<keyword evidence="3" id="KW-0804">Transcription</keyword>
<accession>A0A918I140</accession>
<dbReference type="InterPro" id="IPR028082">
    <property type="entry name" value="Peripla_BP_I"/>
</dbReference>
<reference evidence="6" key="1">
    <citation type="journal article" date="2014" name="Int. J. Syst. Evol. Microbiol.">
        <title>Complete genome sequence of Corynebacterium casei LMG S-19264T (=DSM 44701T), isolated from a smear-ripened cheese.</title>
        <authorList>
            <consortium name="US DOE Joint Genome Institute (JGI-PGF)"/>
            <person name="Walter F."/>
            <person name="Albersmeier A."/>
            <person name="Kalinowski J."/>
            <person name="Ruckert C."/>
        </authorList>
    </citation>
    <scope>NUCLEOTIDE SEQUENCE</scope>
    <source>
        <strain evidence="6">JCM 4391</strain>
    </source>
</reference>
<dbReference type="Gene3D" id="3.40.50.2300">
    <property type="match status" value="2"/>
</dbReference>
<dbReference type="PROSITE" id="PS00356">
    <property type="entry name" value="HTH_LACI_1"/>
    <property type="match status" value="1"/>
</dbReference>
<evidence type="ECO:0000256" key="4">
    <source>
        <dbReference type="SAM" id="MobiDB-lite"/>
    </source>
</evidence>
<gene>
    <name evidence="6" type="ORF">GCM10010274_38980</name>
</gene>
<evidence type="ECO:0000313" key="6">
    <source>
        <dbReference type="EMBL" id="GGU46725.1"/>
    </source>
</evidence>
<evidence type="ECO:0000259" key="5">
    <source>
        <dbReference type="PROSITE" id="PS50932"/>
    </source>
</evidence>
<dbReference type="GO" id="GO:0000976">
    <property type="term" value="F:transcription cis-regulatory region binding"/>
    <property type="evidence" value="ECO:0007669"/>
    <property type="project" value="TreeGrafter"/>
</dbReference>
<dbReference type="CDD" id="cd01392">
    <property type="entry name" value="HTH_LacI"/>
    <property type="match status" value="1"/>
</dbReference>
<keyword evidence="7" id="KW-1185">Reference proteome</keyword>
<dbReference type="InterPro" id="IPR000843">
    <property type="entry name" value="HTH_LacI"/>
</dbReference>
<evidence type="ECO:0000313" key="7">
    <source>
        <dbReference type="Proteomes" id="UP000636661"/>
    </source>
</evidence>
<dbReference type="PANTHER" id="PTHR30146:SF155">
    <property type="entry name" value="ALANINE RACEMASE"/>
    <property type="match status" value="1"/>
</dbReference>
<organism evidence="6 7">
    <name type="scientific">Streptomyces lavendofoliae</name>
    <dbReference type="NCBI Taxonomy" id="67314"/>
    <lineage>
        <taxon>Bacteria</taxon>
        <taxon>Bacillati</taxon>
        <taxon>Actinomycetota</taxon>
        <taxon>Actinomycetes</taxon>
        <taxon>Kitasatosporales</taxon>
        <taxon>Streptomycetaceae</taxon>
        <taxon>Streptomyces</taxon>
    </lineage>
</organism>
<dbReference type="Pfam" id="PF00356">
    <property type="entry name" value="LacI"/>
    <property type="match status" value="1"/>
</dbReference>
<dbReference type="InterPro" id="IPR046335">
    <property type="entry name" value="LacI/GalR-like_sensor"/>
</dbReference>
<dbReference type="Proteomes" id="UP000636661">
    <property type="component" value="Unassembled WGS sequence"/>
</dbReference>
<reference evidence="6" key="2">
    <citation type="submission" date="2020-09" db="EMBL/GenBank/DDBJ databases">
        <authorList>
            <person name="Sun Q."/>
            <person name="Ohkuma M."/>
        </authorList>
    </citation>
    <scope>NUCLEOTIDE SEQUENCE</scope>
    <source>
        <strain evidence="6">JCM 4391</strain>
    </source>
</reference>
<dbReference type="SMART" id="SM00354">
    <property type="entry name" value="HTH_LACI"/>
    <property type="match status" value="1"/>
</dbReference>
<proteinExistence type="predicted"/>
<keyword evidence="1" id="KW-0805">Transcription regulation</keyword>
<name>A0A918I140_9ACTN</name>
<dbReference type="SUPFAM" id="SSF53822">
    <property type="entry name" value="Periplasmic binding protein-like I"/>
    <property type="match status" value="1"/>
</dbReference>
<dbReference type="PROSITE" id="PS50932">
    <property type="entry name" value="HTH_LACI_2"/>
    <property type="match status" value="1"/>
</dbReference>
<protein>
    <submittedName>
        <fullName evidence="6">LacI family transcriptional regulator</fullName>
    </submittedName>
</protein>
<dbReference type="AlphaFoldDB" id="A0A918I140"/>
<evidence type="ECO:0000256" key="2">
    <source>
        <dbReference type="ARBA" id="ARBA00023125"/>
    </source>
</evidence>
<dbReference type="GO" id="GO:0003700">
    <property type="term" value="F:DNA-binding transcription factor activity"/>
    <property type="evidence" value="ECO:0007669"/>
    <property type="project" value="TreeGrafter"/>
</dbReference>
<dbReference type="InterPro" id="IPR010982">
    <property type="entry name" value="Lambda_DNA-bd_dom_sf"/>
</dbReference>
<feature type="compositionally biased region" description="Polar residues" evidence="4">
    <location>
        <begin position="342"/>
        <end position="352"/>
    </location>
</feature>
<sequence>MKVLLRRRGWHVKRPTMADIARRAGVSKVAVSYALNDQPGVSEGTRASIKAIAEELGWRPNSAARALSGARAQAVGLVVRRPARTLGVEQFFMEFVSGIEGVLSGRSYALMLQMVETHQQETAVHRRWWGEGRVDGVFLVDLHSADTRVHAVEELGLPAVVVGPPGTSGSLPSVWSDDGESVREIVRYLAALGHRRVARVAGPVELAHTAERDAAMLDVCREAGLPEPAVVHTDYTGDEGARAARRLLIGPDRPTAMVFDNDIMAVAALSVAQELRLDVPADLSIVAWDESPLTRVVRPALSAVSRDIPAYGARAAEALLASVAGERVADVREGPARLVPRGSTSPPRTGTG</sequence>